<organism evidence="8 9">
    <name type="scientific">Knoellia aerolata DSM 18566</name>
    <dbReference type="NCBI Taxonomy" id="1385519"/>
    <lineage>
        <taxon>Bacteria</taxon>
        <taxon>Bacillati</taxon>
        <taxon>Actinomycetota</taxon>
        <taxon>Actinomycetes</taxon>
        <taxon>Micrococcales</taxon>
        <taxon>Intrasporangiaceae</taxon>
        <taxon>Knoellia</taxon>
    </lineage>
</organism>
<dbReference type="InterPro" id="IPR002915">
    <property type="entry name" value="DeoC/FbaB/LacD_aldolase"/>
</dbReference>
<keyword evidence="4" id="KW-0456">Lyase</keyword>
<dbReference type="PANTHER" id="PTHR10889:SF3">
    <property type="entry name" value="DEOXYRIBOSE-PHOSPHATE ALDOLASE"/>
    <property type="match status" value="1"/>
</dbReference>
<evidence type="ECO:0000256" key="4">
    <source>
        <dbReference type="ARBA" id="ARBA00023239"/>
    </source>
</evidence>
<comment type="caution">
    <text evidence="8">The sequence shown here is derived from an EMBL/GenBank/DDBJ whole genome shotgun (WGS) entry which is preliminary data.</text>
</comment>
<dbReference type="EMBL" id="AVPL01000023">
    <property type="protein sequence ID" value="KGN41155.1"/>
    <property type="molecule type" value="Genomic_DNA"/>
</dbReference>
<dbReference type="Gene3D" id="3.20.20.70">
    <property type="entry name" value="Aldolase class I"/>
    <property type="match status" value="1"/>
</dbReference>
<dbReference type="Pfam" id="PF01791">
    <property type="entry name" value="DeoC"/>
    <property type="match status" value="1"/>
</dbReference>
<accession>A0A0A0JUT6</accession>
<dbReference type="SUPFAM" id="SSF51569">
    <property type="entry name" value="Aldolase"/>
    <property type="match status" value="1"/>
</dbReference>
<gene>
    <name evidence="8" type="ORF">N801_09290</name>
</gene>
<dbReference type="GO" id="GO:0009264">
    <property type="term" value="P:deoxyribonucleotide catabolic process"/>
    <property type="evidence" value="ECO:0007669"/>
    <property type="project" value="UniProtKB-UniRule"/>
</dbReference>
<dbReference type="EC" id="4.1.2.4" evidence="3 7"/>
<evidence type="ECO:0000256" key="2">
    <source>
        <dbReference type="ARBA" id="ARBA00009473"/>
    </source>
</evidence>
<dbReference type="Proteomes" id="UP000030013">
    <property type="component" value="Unassembled WGS sequence"/>
</dbReference>
<name>A0A0A0JUT6_9MICO</name>
<dbReference type="FunFam" id="3.20.20.70:FF:000106">
    <property type="entry name" value="Deoxyribose-phosphate aldolase"/>
    <property type="match status" value="1"/>
</dbReference>
<dbReference type="SMART" id="SM01133">
    <property type="entry name" value="DeoC"/>
    <property type="match status" value="1"/>
</dbReference>
<evidence type="ECO:0000256" key="3">
    <source>
        <dbReference type="ARBA" id="ARBA00012515"/>
    </source>
</evidence>
<protein>
    <recommendedName>
        <fullName evidence="3 7">Deoxyribose-phosphate aldolase</fullName>
        <ecNumber evidence="3 7">4.1.2.4</ecNumber>
    </recommendedName>
</protein>
<dbReference type="CDD" id="cd00959">
    <property type="entry name" value="DeoC"/>
    <property type="match status" value="1"/>
</dbReference>
<sequence>MNTPATDVDSTLDATARARDLVGVSRLTNSALTGWLHGLPGVDQVGCEARAAGLGTRSIKTTSKAWAIDLAISMIDLTTLEGADTRGRVRGLAAKALLPDPSDLSTPRPAAVCVYGDMVTTAKEVLGDSGVKVAAVATAFPSGRASMAVKLADTQDAVRAGADEIDMVIDRGAFLSGDYLTVFHQIAEVKKACVRADGSAARLKVIMETGELVTYDNVRRASWLSMLAGGDFIKTSTGKIQPAATLPVTLIMLEAVRDWRDLTGTMVGVKPAGGIKTSKDAIKFLVTVHEIAGEDWLDNHWFRFGASSLLNDLLLQRQRMTTGAYSGANYIADDSPSTAY</sequence>
<dbReference type="eggNOG" id="COG0274">
    <property type="taxonomic scope" value="Bacteria"/>
</dbReference>
<reference evidence="8 9" key="1">
    <citation type="submission" date="2013-08" db="EMBL/GenBank/DDBJ databases">
        <title>The genome sequence of Knoellia aerolata.</title>
        <authorList>
            <person name="Zhu W."/>
            <person name="Wang G."/>
        </authorList>
    </citation>
    <scope>NUCLEOTIDE SEQUENCE [LARGE SCALE GENOMIC DNA]</scope>
    <source>
        <strain evidence="8 9">DSM 18566</strain>
    </source>
</reference>
<dbReference type="GO" id="GO:0016052">
    <property type="term" value="P:carbohydrate catabolic process"/>
    <property type="evidence" value="ECO:0007669"/>
    <property type="project" value="TreeGrafter"/>
</dbReference>
<keyword evidence="5" id="KW-0704">Schiff base</keyword>
<evidence type="ECO:0000256" key="1">
    <source>
        <dbReference type="ARBA" id="ARBA00004816"/>
    </source>
</evidence>
<dbReference type="AlphaFoldDB" id="A0A0A0JUT6"/>
<evidence type="ECO:0000313" key="9">
    <source>
        <dbReference type="Proteomes" id="UP000030013"/>
    </source>
</evidence>
<dbReference type="InterPro" id="IPR013785">
    <property type="entry name" value="Aldolase_TIM"/>
</dbReference>
<dbReference type="NCBIfam" id="TIGR00126">
    <property type="entry name" value="deoC"/>
    <property type="match status" value="1"/>
</dbReference>
<dbReference type="GO" id="GO:0005737">
    <property type="term" value="C:cytoplasm"/>
    <property type="evidence" value="ECO:0007669"/>
    <property type="project" value="InterPro"/>
</dbReference>
<evidence type="ECO:0000256" key="5">
    <source>
        <dbReference type="ARBA" id="ARBA00023270"/>
    </source>
</evidence>
<dbReference type="OrthoDB" id="6579831at2"/>
<comment type="pathway">
    <text evidence="1">Carbohydrate degradation; 2-deoxy-D-ribose 1-phosphate degradation; D-glyceraldehyde 3-phosphate and acetaldehyde from 2-deoxy-alpha-D-ribose 1-phosphate: step 2/2.</text>
</comment>
<dbReference type="PANTHER" id="PTHR10889">
    <property type="entry name" value="DEOXYRIBOSE-PHOSPHATE ALDOLASE"/>
    <property type="match status" value="1"/>
</dbReference>
<comment type="catalytic activity">
    <reaction evidence="6">
        <text>2-deoxy-D-ribose 5-phosphate = D-glyceraldehyde 3-phosphate + acetaldehyde</text>
        <dbReference type="Rhea" id="RHEA:12821"/>
        <dbReference type="ChEBI" id="CHEBI:15343"/>
        <dbReference type="ChEBI" id="CHEBI:59776"/>
        <dbReference type="ChEBI" id="CHEBI:62877"/>
        <dbReference type="EC" id="4.1.2.4"/>
    </reaction>
</comment>
<comment type="similarity">
    <text evidence="2">Belongs to the DeoC/FbaB aldolase family. DeoC type 2 subfamily.</text>
</comment>
<keyword evidence="9" id="KW-1185">Reference proteome</keyword>
<dbReference type="GO" id="GO:0004139">
    <property type="term" value="F:deoxyribose-phosphate aldolase activity"/>
    <property type="evidence" value="ECO:0007669"/>
    <property type="project" value="UniProtKB-UniRule"/>
</dbReference>
<proteinExistence type="inferred from homology"/>
<dbReference type="InterPro" id="IPR011343">
    <property type="entry name" value="DeoC"/>
</dbReference>
<evidence type="ECO:0000256" key="7">
    <source>
        <dbReference type="NCBIfam" id="TIGR00126"/>
    </source>
</evidence>
<evidence type="ECO:0000313" key="8">
    <source>
        <dbReference type="EMBL" id="KGN41155.1"/>
    </source>
</evidence>
<evidence type="ECO:0000256" key="6">
    <source>
        <dbReference type="ARBA" id="ARBA00048791"/>
    </source>
</evidence>
<dbReference type="STRING" id="1385519.N801_09290"/>